<dbReference type="EMBL" id="AE016958">
    <property type="protein sequence ID" value="AAS04068.1"/>
    <property type="molecule type" value="Genomic_DNA"/>
</dbReference>
<feature type="region of interest" description="Disordered" evidence="1">
    <location>
        <begin position="345"/>
        <end position="389"/>
    </location>
</feature>
<dbReference type="STRING" id="262316.MAP_1751"/>
<feature type="compositionally biased region" description="Basic residues" evidence="1">
    <location>
        <begin position="379"/>
        <end position="389"/>
    </location>
</feature>
<dbReference type="InterPro" id="IPR057326">
    <property type="entry name" value="KR_dom"/>
</dbReference>
<feature type="domain" description="Ketoreductase" evidence="2">
    <location>
        <begin position="4"/>
        <end position="147"/>
    </location>
</feature>
<name>Q73Z52_MYCPA</name>
<dbReference type="eggNOG" id="COG0451">
    <property type="taxonomic scope" value="Bacteria"/>
</dbReference>
<accession>Q73Z52</accession>
<dbReference type="InterPro" id="IPR050177">
    <property type="entry name" value="Lipid_A_modif_metabolic_enz"/>
</dbReference>
<dbReference type="AlphaFoldDB" id="Q73Z52"/>
<dbReference type="InterPro" id="IPR001509">
    <property type="entry name" value="Epimerase_deHydtase"/>
</dbReference>
<dbReference type="Proteomes" id="UP000000580">
    <property type="component" value="Chromosome"/>
</dbReference>
<evidence type="ECO:0000256" key="1">
    <source>
        <dbReference type="SAM" id="MobiDB-lite"/>
    </source>
</evidence>
<dbReference type="PANTHER" id="PTHR43245">
    <property type="entry name" value="BIFUNCTIONAL POLYMYXIN RESISTANCE PROTEIN ARNA"/>
    <property type="match status" value="1"/>
</dbReference>
<dbReference type="SMART" id="SM00822">
    <property type="entry name" value="PKS_KR"/>
    <property type="match status" value="1"/>
</dbReference>
<dbReference type="HOGENOM" id="CLU_039511_0_0_11"/>
<protein>
    <recommendedName>
        <fullName evidence="2">Ketoreductase domain-containing protein</fullName>
    </recommendedName>
</protein>
<gene>
    <name evidence="3" type="ordered locus">MAP_1751</name>
</gene>
<dbReference type="SUPFAM" id="SSF51735">
    <property type="entry name" value="NAD(P)-binding Rossmann-fold domains"/>
    <property type="match status" value="1"/>
</dbReference>
<dbReference type="Gene3D" id="3.40.50.720">
    <property type="entry name" value="NAD(P)-binding Rossmann-like Domain"/>
    <property type="match status" value="1"/>
</dbReference>
<proteinExistence type="predicted"/>
<dbReference type="InterPro" id="IPR036291">
    <property type="entry name" value="NAD(P)-bd_dom_sf"/>
</dbReference>
<dbReference type="Pfam" id="PF01370">
    <property type="entry name" value="Epimerase"/>
    <property type="match status" value="1"/>
</dbReference>
<reference evidence="3 4" key="1">
    <citation type="journal article" date="2005" name="Proc. Natl. Acad. Sci. U.S.A.">
        <title>The complete genome sequence of Mycobacterium avium subspecies paratuberculosis.</title>
        <authorList>
            <person name="Li L."/>
            <person name="Bannantine J.P."/>
            <person name="Zhang Q."/>
            <person name="Amonsin A."/>
            <person name="May B.J."/>
            <person name="Alt D."/>
            <person name="Banerji N."/>
            <person name="Kanjilal S."/>
            <person name="Kapur V."/>
        </authorList>
    </citation>
    <scope>NUCLEOTIDE SEQUENCE [LARGE SCALE GENOMIC DNA]</scope>
    <source>
        <strain evidence="4">ATCC BAA-968 / K-10</strain>
    </source>
</reference>
<evidence type="ECO:0000313" key="3">
    <source>
        <dbReference type="EMBL" id="AAS04068.1"/>
    </source>
</evidence>
<evidence type="ECO:0000259" key="2">
    <source>
        <dbReference type="SMART" id="SM00822"/>
    </source>
</evidence>
<feature type="compositionally biased region" description="Basic and acidic residues" evidence="1">
    <location>
        <begin position="348"/>
        <end position="367"/>
    </location>
</feature>
<organism evidence="3 4">
    <name type="scientific">Mycolicibacterium paratuberculosis (strain ATCC BAA-968 / K-10)</name>
    <name type="common">Mycobacterium paratuberculosis</name>
    <dbReference type="NCBI Taxonomy" id="262316"/>
    <lineage>
        <taxon>Bacteria</taxon>
        <taxon>Bacillati</taxon>
        <taxon>Actinomycetota</taxon>
        <taxon>Actinomycetes</taxon>
        <taxon>Mycobacteriales</taxon>
        <taxon>Mycobacteriaceae</taxon>
        <taxon>Mycobacterium</taxon>
        <taxon>Mycobacterium avium complex (MAC)</taxon>
    </lineage>
</organism>
<sequence>MTANTVLVTGAFGQVGKRCTQLLLQRGRTVVAMDLRNDNTAAVATELAAGGYPGTLIPAYTDLLDAEAVRDLVTAHQPDAVVHLAAVVSPLSYRKPDLARRVNVGGTENLLAACTALPRPPLFLMASSAAVYGSRNPYRQPERITPDTPVNPIDQYGQDKVLAEAAIRASGLPYALFRLGGIISPDTHASINGDYLLLMRSMPSDNRMHAVDARDVALAFANGVDRAATISGKVLLIGGNESYVLTQRELEDAMMEAVGLGRLGPSASLPGNPADDRGWSFTGWYDTTEAQQLLDFQEHDWSQTVAWLAESQGRSRLALRLLGPLLRPLLRTILIVQRRLGGTRPLRRPVDVDRKEVRHSGIGDRRLTGSVSGRSTPAARRRGVRPPAA</sequence>
<dbReference type="KEGG" id="mpa:MAP_1751"/>
<evidence type="ECO:0000313" key="4">
    <source>
        <dbReference type="Proteomes" id="UP000000580"/>
    </source>
</evidence>
<dbReference type="CDD" id="cd08946">
    <property type="entry name" value="SDR_e"/>
    <property type="match status" value="1"/>
</dbReference>
<keyword evidence="4" id="KW-1185">Reference proteome</keyword>